<feature type="transmembrane region" description="Helical" evidence="9">
    <location>
        <begin position="67"/>
        <end position="86"/>
    </location>
</feature>
<comment type="similarity">
    <text evidence="2">Belongs to the BCCT transporter (TC 2.A.15) family.</text>
</comment>
<keyword evidence="11" id="KW-1185">Reference proteome</keyword>
<keyword evidence="6 9" id="KW-1133">Transmembrane helix</keyword>
<dbReference type="GO" id="GO:0022857">
    <property type="term" value="F:transmembrane transporter activity"/>
    <property type="evidence" value="ECO:0007669"/>
    <property type="project" value="InterPro"/>
</dbReference>
<keyword evidence="3" id="KW-0813">Transport</keyword>
<accession>A0A4Q2JK30</accession>
<protein>
    <submittedName>
        <fullName evidence="10">BCCT family transporter</fullName>
    </submittedName>
</protein>
<evidence type="ECO:0000256" key="8">
    <source>
        <dbReference type="SAM" id="MobiDB-lite"/>
    </source>
</evidence>
<dbReference type="PANTHER" id="PTHR30047:SF7">
    <property type="entry name" value="HIGH-AFFINITY CHOLINE TRANSPORT PROTEIN"/>
    <property type="match status" value="1"/>
</dbReference>
<feature type="transmembrane region" description="Helical" evidence="9">
    <location>
        <begin position="466"/>
        <end position="484"/>
    </location>
</feature>
<dbReference type="Pfam" id="PF02028">
    <property type="entry name" value="BCCT"/>
    <property type="match status" value="1"/>
</dbReference>
<feature type="region of interest" description="Disordered" evidence="8">
    <location>
        <begin position="609"/>
        <end position="651"/>
    </location>
</feature>
<feature type="compositionally biased region" description="Basic and acidic residues" evidence="8">
    <location>
        <begin position="623"/>
        <end position="651"/>
    </location>
</feature>
<feature type="transmembrane region" description="Helical" evidence="9">
    <location>
        <begin position="490"/>
        <end position="514"/>
    </location>
</feature>
<feature type="transmembrane region" description="Helical" evidence="9">
    <location>
        <begin position="28"/>
        <end position="47"/>
    </location>
</feature>
<feature type="transmembrane region" description="Helical" evidence="9">
    <location>
        <begin position="107"/>
        <end position="126"/>
    </location>
</feature>
<feature type="transmembrane region" description="Helical" evidence="9">
    <location>
        <begin position="156"/>
        <end position="178"/>
    </location>
</feature>
<feature type="transmembrane region" description="Helical" evidence="9">
    <location>
        <begin position="366"/>
        <end position="391"/>
    </location>
</feature>
<dbReference type="GO" id="GO:0005886">
    <property type="term" value="C:plasma membrane"/>
    <property type="evidence" value="ECO:0007669"/>
    <property type="project" value="UniProtKB-SubCell"/>
</dbReference>
<feature type="transmembrane region" description="Helical" evidence="9">
    <location>
        <begin position="206"/>
        <end position="228"/>
    </location>
</feature>
<evidence type="ECO:0000256" key="9">
    <source>
        <dbReference type="SAM" id="Phobius"/>
    </source>
</evidence>
<evidence type="ECO:0000256" key="2">
    <source>
        <dbReference type="ARBA" id="ARBA00005658"/>
    </source>
</evidence>
<dbReference type="EMBL" id="SDPL01000194">
    <property type="protein sequence ID" value="RXZ46899.1"/>
    <property type="molecule type" value="Genomic_DNA"/>
</dbReference>
<evidence type="ECO:0000313" key="10">
    <source>
        <dbReference type="EMBL" id="RXZ46899.1"/>
    </source>
</evidence>
<sequence>MDGTPRTQPSDHDGRRRPRLPKTSIERWVFWPAAAVVLTFSGFALLAPNLAETFFGAVQASIVNAFNWYYVLIAAFFVAFSLFVGFSRYGDIRLGEDDDKPEFSLGAWFSLLFAAGMGIGLVFYGASEPLSHFVAPRPGVSGTPEQLASAALSQTYLHWGVHAWSIYVVVGLGLAYAIHRRKRPISIRWTLEPLLGKRVRGAWGNVIDVVALAGTLFGVATSLGLGVLQISAGLDAAGIVEPTETTQVVIIMVITVFVLASVLSGVTRGMKWLSSTNLVLAGILVLYLLVFGQTEFLLREFVQSIGTYIQNFIGLSFNVSAFQGAAGEAWQASWTSFYWGWWISWAPFVGIFIARISRGRTVREFVAGVIIVPTLIGILWFSVLGGSALYLELTEPGSLVGADGAVDIEGTLFALLGYFPGSTVLTFGVILLITIFFVTSSDSGALVMGMIATGGQINPRKWVRTFFTLITALLSISLLLAGGLRALQTAAIIIALPFSVVMLMICWSTIIAFSRERRAYELARRAQLVDQIGEYYGLEVEAPLEAGAIGRGPRWMRQLQRRLGIRQDLPTMPIRKAPGAEPPLHPVLTHIDGELTLRHASQRAMDTLNAESTGVPTDDVDGIVDHDPRARGDVAEVPDRTTDDDGRDPLH</sequence>
<feature type="transmembrane region" description="Helical" evidence="9">
    <location>
        <begin position="337"/>
        <end position="354"/>
    </location>
</feature>
<evidence type="ECO:0000313" key="11">
    <source>
        <dbReference type="Proteomes" id="UP000292881"/>
    </source>
</evidence>
<evidence type="ECO:0000256" key="7">
    <source>
        <dbReference type="ARBA" id="ARBA00023136"/>
    </source>
</evidence>
<dbReference type="InterPro" id="IPR000060">
    <property type="entry name" value="BCCT_transptr"/>
</dbReference>
<reference evidence="10 11" key="1">
    <citation type="submission" date="2019-01" db="EMBL/GenBank/DDBJ databases">
        <authorList>
            <person name="Li J."/>
        </authorList>
    </citation>
    <scope>NUCLEOTIDE SEQUENCE [LARGE SCALE GENOMIC DNA]</scope>
    <source>
        <strain evidence="10 11">CGMCC 4.7180</strain>
    </source>
</reference>
<keyword evidence="7 9" id="KW-0472">Membrane</keyword>
<evidence type="ECO:0000256" key="3">
    <source>
        <dbReference type="ARBA" id="ARBA00022448"/>
    </source>
</evidence>
<dbReference type="RefSeq" id="WP_129234825.1">
    <property type="nucleotide sequence ID" value="NZ_SDPL01000194.1"/>
</dbReference>
<feature type="transmembrane region" description="Helical" evidence="9">
    <location>
        <begin position="411"/>
        <end position="438"/>
    </location>
</feature>
<keyword evidence="4" id="KW-1003">Cell membrane</keyword>
<dbReference type="OrthoDB" id="9775735at2"/>
<dbReference type="Proteomes" id="UP000292881">
    <property type="component" value="Unassembled WGS sequence"/>
</dbReference>
<comment type="caution">
    <text evidence="10">The sequence shown here is derived from an EMBL/GenBank/DDBJ whole genome shotgun (WGS) entry which is preliminary data.</text>
</comment>
<organism evidence="10 11">
    <name type="scientific">Agromyces binzhouensis</name>
    <dbReference type="NCBI Taxonomy" id="1817495"/>
    <lineage>
        <taxon>Bacteria</taxon>
        <taxon>Bacillati</taxon>
        <taxon>Actinomycetota</taxon>
        <taxon>Actinomycetes</taxon>
        <taxon>Micrococcales</taxon>
        <taxon>Microbacteriaceae</taxon>
        <taxon>Agromyces</taxon>
    </lineage>
</organism>
<feature type="transmembrane region" description="Helical" evidence="9">
    <location>
        <begin position="248"/>
        <end position="266"/>
    </location>
</feature>
<evidence type="ECO:0000256" key="4">
    <source>
        <dbReference type="ARBA" id="ARBA00022475"/>
    </source>
</evidence>
<dbReference type="AlphaFoldDB" id="A0A4Q2JK30"/>
<name>A0A4Q2JK30_9MICO</name>
<dbReference type="NCBIfam" id="TIGR00842">
    <property type="entry name" value="bcct"/>
    <property type="match status" value="1"/>
</dbReference>
<comment type="subcellular location">
    <subcellularLocation>
        <location evidence="1">Cell membrane</location>
        <topology evidence="1">Multi-pass membrane protein</topology>
    </subcellularLocation>
</comment>
<evidence type="ECO:0000256" key="6">
    <source>
        <dbReference type="ARBA" id="ARBA00022989"/>
    </source>
</evidence>
<dbReference type="PANTHER" id="PTHR30047">
    <property type="entry name" value="HIGH-AFFINITY CHOLINE TRANSPORT PROTEIN-RELATED"/>
    <property type="match status" value="1"/>
</dbReference>
<evidence type="ECO:0000256" key="1">
    <source>
        <dbReference type="ARBA" id="ARBA00004651"/>
    </source>
</evidence>
<evidence type="ECO:0000256" key="5">
    <source>
        <dbReference type="ARBA" id="ARBA00022692"/>
    </source>
</evidence>
<gene>
    <name evidence="10" type="ORF">ESO86_10365</name>
</gene>
<keyword evidence="5 9" id="KW-0812">Transmembrane</keyword>
<feature type="transmembrane region" description="Helical" evidence="9">
    <location>
        <begin position="278"/>
        <end position="298"/>
    </location>
</feature>
<proteinExistence type="inferred from homology"/>